<reference evidence="1" key="1">
    <citation type="submission" date="2023-05" db="EMBL/GenBank/DDBJ databases">
        <authorList>
            <consortium name="ELIXIR-Norway"/>
        </authorList>
    </citation>
    <scope>NUCLEOTIDE SEQUENCE</scope>
</reference>
<dbReference type="Proteomes" id="UP001162501">
    <property type="component" value="Chromosome 19"/>
</dbReference>
<accession>A0AC59YPH3</accession>
<dbReference type="EMBL" id="OX596103">
    <property type="protein sequence ID" value="CAM9870666.1"/>
    <property type="molecule type" value="Genomic_DNA"/>
</dbReference>
<protein>
    <submittedName>
        <fullName evidence="1">Uncharacterized protein</fullName>
    </submittedName>
</protein>
<evidence type="ECO:0000313" key="1">
    <source>
        <dbReference type="EMBL" id="CAM9870666.1"/>
    </source>
</evidence>
<proteinExistence type="predicted"/>
<organism evidence="1 2">
    <name type="scientific">Rangifer tarandus platyrhynchus</name>
    <name type="common">Svalbard reindeer</name>
    <dbReference type="NCBI Taxonomy" id="3082113"/>
    <lineage>
        <taxon>Eukaryota</taxon>
        <taxon>Metazoa</taxon>
        <taxon>Chordata</taxon>
        <taxon>Craniata</taxon>
        <taxon>Vertebrata</taxon>
        <taxon>Euteleostomi</taxon>
        <taxon>Mammalia</taxon>
        <taxon>Eutheria</taxon>
        <taxon>Laurasiatheria</taxon>
        <taxon>Artiodactyla</taxon>
        <taxon>Ruminantia</taxon>
        <taxon>Pecora</taxon>
        <taxon>Cervidae</taxon>
        <taxon>Odocoileinae</taxon>
        <taxon>Rangifer</taxon>
    </lineage>
</organism>
<reference evidence="1" key="2">
    <citation type="submission" date="2025-03" db="EMBL/GenBank/DDBJ databases">
        <authorList>
            <consortium name="ELIXIR-Norway"/>
            <consortium name="Elixir Norway"/>
        </authorList>
    </citation>
    <scope>NUCLEOTIDE SEQUENCE</scope>
</reference>
<sequence length="249" mass="26086">MPGEGSRSPVLSGSSPKRAPHGQPQPSGRVDESQPAGRKVGVESQVMSRGSSEDSELDCTSFRFCLFTLSLCCRDGRWEARRVPSGRPSFSRPLTSSPCAASFLAPRDPVLRPPAIPLRPGLPLPCDASGSPGPDLSSRPVALHSFREVGVPWARVPGEAAFASVSVQMAALGREQRHVGVADSTRARPQGPQWDVTRGLAEDADLTSVAHTGGGFSLLGPSAPGCPTAFATTAFQASESSQEGLRQGF</sequence>
<evidence type="ECO:0000313" key="2">
    <source>
        <dbReference type="Proteomes" id="UP001162501"/>
    </source>
</evidence>
<name>A0AC59YPH3_RANTA</name>
<gene>
    <name evidence="1" type="ORF">MRATA1EN22A_LOCUS8647</name>
</gene>